<reference evidence="2 3" key="1">
    <citation type="journal article" date="2019" name="Int. J. Syst. Evol. Microbiol.">
        <title>The Global Catalogue of Microorganisms (GCM) 10K type strain sequencing project: providing services to taxonomists for standard genome sequencing and annotation.</title>
        <authorList>
            <consortium name="The Broad Institute Genomics Platform"/>
            <consortium name="The Broad Institute Genome Sequencing Center for Infectious Disease"/>
            <person name="Wu L."/>
            <person name="Ma J."/>
        </authorList>
    </citation>
    <scope>NUCLEOTIDE SEQUENCE [LARGE SCALE GENOMIC DNA]</scope>
    <source>
        <strain evidence="2 3">JCM 15672</strain>
    </source>
</reference>
<organism evidence="2 3">
    <name type="scientific">Agromyces tropicus</name>
    <dbReference type="NCBI Taxonomy" id="555371"/>
    <lineage>
        <taxon>Bacteria</taxon>
        <taxon>Bacillati</taxon>
        <taxon>Actinomycetota</taxon>
        <taxon>Actinomycetes</taxon>
        <taxon>Micrococcales</taxon>
        <taxon>Microbacteriaceae</taxon>
        <taxon>Agromyces</taxon>
    </lineage>
</organism>
<evidence type="ECO:0000313" key="3">
    <source>
        <dbReference type="Proteomes" id="UP001501196"/>
    </source>
</evidence>
<proteinExistence type="predicted"/>
<dbReference type="Proteomes" id="UP001501196">
    <property type="component" value="Unassembled WGS sequence"/>
</dbReference>
<comment type="caution">
    <text evidence="2">The sequence shown here is derived from an EMBL/GenBank/DDBJ whole genome shotgun (WGS) entry which is preliminary data.</text>
</comment>
<protein>
    <submittedName>
        <fullName evidence="2">Uncharacterized protein</fullName>
    </submittedName>
</protein>
<dbReference type="EMBL" id="BAAAPW010000002">
    <property type="protein sequence ID" value="GAA2033230.1"/>
    <property type="molecule type" value="Genomic_DNA"/>
</dbReference>
<feature type="region of interest" description="Disordered" evidence="1">
    <location>
        <begin position="1"/>
        <end position="54"/>
    </location>
</feature>
<keyword evidence="3" id="KW-1185">Reference proteome</keyword>
<sequence length="70" mass="7068">MRARVGSAISERPPAAASAPPVSIDASLWDGAGTDAVAPPDRPTGPEVATDPPCQAIGCARRSISTVSRQ</sequence>
<gene>
    <name evidence="2" type="ORF">GCM10009819_16630</name>
</gene>
<name>A0ABN2UBH7_9MICO</name>
<evidence type="ECO:0000256" key="1">
    <source>
        <dbReference type="SAM" id="MobiDB-lite"/>
    </source>
</evidence>
<feature type="compositionally biased region" description="Low complexity" evidence="1">
    <location>
        <begin position="7"/>
        <end position="27"/>
    </location>
</feature>
<accession>A0ABN2UBH7</accession>
<evidence type="ECO:0000313" key="2">
    <source>
        <dbReference type="EMBL" id="GAA2033230.1"/>
    </source>
</evidence>